<organism evidence="3 4">
    <name type="scientific">Spirosoma agri</name>
    <dbReference type="NCBI Taxonomy" id="1987381"/>
    <lineage>
        <taxon>Bacteria</taxon>
        <taxon>Pseudomonadati</taxon>
        <taxon>Bacteroidota</taxon>
        <taxon>Cytophagia</taxon>
        <taxon>Cytophagales</taxon>
        <taxon>Cytophagaceae</taxon>
        <taxon>Spirosoma</taxon>
    </lineage>
</organism>
<evidence type="ECO:0000313" key="3">
    <source>
        <dbReference type="EMBL" id="NEU70227.1"/>
    </source>
</evidence>
<keyword evidence="1" id="KW-0732">Signal</keyword>
<protein>
    <submittedName>
        <fullName evidence="3">DUF4369 domain-containing protein</fullName>
    </submittedName>
</protein>
<accession>A0A6M0IQP4</accession>
<dbReference type="AlphaFoldDB" id="A0A6M0IQP4"/>
<proteinExistence type="predicted"/>
<evidence type="ECO:0000256" key="1">
    <source>
        <dbReference type="SAM" id="SignalP"/>
    </source>
</evidence>
<sequence length="233" mass="26504">MIDRKLTVVLLTLLFCWSSSLAQNTCTIRGQVIGRPRGTVYLYESRVLNQAAKLVDSVCLKSSFFSFQRELKEPAGYILALSNAPGQFYFIWDTNVVISLRSDDLNQSLVEESPVNEALKSFSDTVTMIYDKRLNEISQALSQGRAQNDTLRVKQNYQDYYTIRVKQHTSFLAFMQAQNESWAALFLLLTHHKELGRQQTLNLLGAMSKQLQQSQLGSRLKAIINDPAYLILP</sequence>
<dbReference type="RefSeq" id="WP_164043528.1">
    <property type="nucleotide sequence ID" value="NZ_JAAGNZ010000003.1"/>
</dbReference>
<comment type="caution">
    <text evidence="3">The sequence shown here is derived from an EMBL/GenBank/DDBJ whole genome shotgun (WGS) entry which is preliminary data.</text>
</comment>
<dbReference type="Pfam" id="PF14289">
    <property type="entry name" value="DUF4369"/>
    <property type="match status" value="1"/>
</dbReference>
<dbReference type="Proteomes" id="UP000477386">
    <property type="component" value="Unassembled WGS sequence"/>
</dbReference>
<feature type="signal peptide" evidence="1">
    <location>
        <begin position="1"/>
        <end position="22"/>
    </location>
</feature>
<reference evidence="3 4" key="1">
    <citation type="submission" date="2020-02" db="EMBL/GenBank/DDBJ databases">
        <title>Draft genome sequence of two Spirosoma agri KCTC 52727 and Spirosoma terrae KCTC 52035.</title>
        <authorList>
            <person name="Rojas J."/>
            <person name="Ambika Manirajan B."/>
            <person name="Ratering S."/>
            <person name="Suarez C."/>
            <person name="Schnell S."/>
        </authorList>
    </citation>
    <scope>NUCLEOTIDE SEQUENCE [LARGE SCALE GENOMIC DNA]</scope>
    <source>
        <strain evidence="3 4">KCTC 52727</strain>
    </source>
</reference>
<feature type="domain" description="DUF4369" evidence="2">
    <location>
        <begin position="27"/>
        <end position="118"/>
    </location>
</feature>
<feature type="chain" id="PRO_5026782404" evidence="1">
    <location>
        <begin position="23"/>
        <end position="233"/>
    </location>
</feature>
<dbReference type="EMBL" id="JAAGNZ010000003">
    <property type="protein sequence ID" value="NEU70227.1"/>
    <property type="molecule type" value="Genomic_DNA"/>
</dbReference>
<name>A0A6M0IQP4_9BACT</name>
<dbReference type="InterPro" id="IPR025380">
    <property type="entry name" value="DUF4369"/>
</dbReference>
<evidence type="ECO:0000313" key="4">
    <source>
        <dbReference type="Proteomes" id="UP000477386"/>
    </source>
</evidence>
<gene>
    <name evidence="3" type="ORF">GK091_25340</name>
</gene>
<keyword evidence="4" id="KW-1185">Reference proteome</keyword>
<evidence type="ECO:0000259" key="2">
    <source>
        <dbReference type="Pfam" id="PF14289"/>
    </source>
</evidence>